<dbReference type="EMBL" id="JAVLET010000006">
    <property type="protein sequence ID" value="KAL0468628.1"/>
    <property type="molecule type" value="Genomic_DNA"/>
</dbReference>
<gene>
    <name evidence="2" type="ORF">QR685DRAFT_309256</name>
</gene>
<name>A0ABR3D8M0_NEUIN</name>
<sequence>MFRTGSKKQLEHHYIILSLWCFLSSLPLPLSSTIHTARHKIARHNLVKEPPRCSPLFNFFPNKTLGHTPTGR</sequence>
<evidence type="ECO:0000313" key="2">
    <source>
        <dbReference type="EMBL" id="KAL0468628.1"/>
    </source>
</evidence>
<comment type="caution">
    <text evidence="2">The sequence shown here is derived from an EMBL/GenBank/DDBJ whole genome shotgun (WGS) entry which is preliminary data.</text>
</comment>
<keyword evidence="1" id="KW-0812">Transmembrane</keyword>
<proteinExistence type="predicted"/>
<keyword evidence="3" id="KW-1185">Reference proteome</keyword>
<keyword evidence="1" id="KW-0472">Membrane</keyword>
<reference evidence="2 3" key="1">
    <citation type="submission" date="2023-09" db="EMBL/GenBank/DDBJ databases">
        <title>Multi-omics analysis of a traditional fermented food reveals byproduct-associated fungal strains for waste-to-food upcycling.</title>
        <authorList>
            <consortium name="Lawrence Berkeley National Laboratory"/>
            <person name="Rekdal V.M."/>
            <person name="Villalobos-Escobedo J.M."/>
            <person name="Rodriguez-Valeron N."/>
            <person name="Garcia M.O."/>
            <person name="Vasquez D.P."/>
            <person name="Damayanti I."/>
            <person name="Sorensen P.M."/>
            <person name="Baidoo E.E."/>
            <person name="De Carvalho A.C."/>
            <person name="Riley R."/>
            <person name="Lipzen A."/>
            <person name="He G."/>
            <person name="Yan M."/>
            <person name="Haridas S."/>
            <person name="Daum C."/>
            <person name="Yoshinaga Y."/>
            <person name="Ng V."/>
            <person name="Grigoriev I.V."/>
            <person name="Munk R."/>
            <person name="Nuraida L."/>
            <person name="Wijaya C.H."/>
            <person name="Morales P.-C."/>
            <person name="Keasling J.D."/>
        </authorList>
    </citation>
    <scope>NUCLEOTIDE SEQUENCE [LARGE SCALE GENOMIC DNA]</scope>
    <source>
        <strain evidence="2 3">FGSC 2613</strain>
    </source>
</reference>
<dbReference type="Proteomes" id="UP001451303">
    <property type="component" value="Unassembled WGS sequence"/>
</dbReference>
<evidence type="ECO:0000256" key="1">
    <source>
        <dbReference type="SAM" id="Phobius"/>
    </source>
</evidence>
<protein>
    <recommendedName>
        <fullName evidence="4">Secreted protein</fullName>
    </recommendedName>
</protein>
<evidence type="ECO:0008006" key="4">
    <source>
        <dbReference type="Google" id="ProtNLM"/>
    </source>
</evidence>
<accession>A0ABR3D8M0</accession>
<organism evidence="2 3">
    <name type="scientific">Neurospora intermedia</name>
    <dbReference type="NCBI Taxonomy" id="5142"/>
    <lineage>
        <taxon>Eukaryota</taxon>
        <taxon>Fungi</taxon>
        <taxon>Dikarya</taxon>
        <taxon>Ascomycota</taxon>
        <taxon>Pezizomycotina</taxon>
        <taxon>Sordariomycetes</taxon>
        <taxon>Sordariomycetidae</taxon>
        <taxon>Sordariales</taxon>
        <taxon>Sordariaceae</taxon>
        <taxon>Neurospora</taxon>
    </lineage>
</organism>
<evidence type="ECO:0000313" key="3">
    <source>
        <dbReference type="Proteomes" id="UP001451303"/>
    </source>
</evidence>
<feature type="transmembrane region" description="Helical" evidence="1">
    <location>
        <begin position="12"/>
        <end position="30"/>
    </location>
</feature>
<keyword evidence="1" id="KW-1133">Transmembrane helix</keyword>